<protein>
    <recommendedName>
        <fullName evidence="4">Glycerophosphoryl diester phosphodiesterase membrane domain-containing protein</fullName>
    </recommendedName>
</protein>
<dbReference type="Proteomes" id="UP000230084">
    <property type="component" value="Unassembled WGS sequence"/>
</dbReference>
<reference evidence="2 3" key="1">
    <citation type="submission" date="2017-09" db="EMBL/GenBank/DDBJ databases">
        <title>Depth-based differentiation of microbial function through sediment-hosted aquifers and enrichment of novel symbionts in the deep terrestrial subsurface.</title>
        <authorList>
            <person name="Probst A.J."/>
            <person name="Ladd B."/>
            <person name="Jarett J.K."/>
            <person name="Geller-Mcgrath D.E."/>
            <person name="Sieber C.M."/>
            <person name="Emerson J.B."/>
            <person name="Anantharaman K."/>
            <person name="Thomas B.C."/>
            <person name="Malmstrom R."/>
            <person name="Stieglmeier M."/>
            <person name="Klingl A."/>
            <person name="Woyke T."/>
            <person name="Ryan C.M."/>
            <person name="Banfield J.F."/>
        </authorList>
    </citation>
    <scope>NUCLEOTIDE SEQUENCE [LARGE SCALE GENOMIC DNA]</scope>
    <source>
        <strain evidence="2">CG10_big_fil_rev_8_21_14_0_10_50_16</strain>
    </source>
</reference>
<feature type="transmembrane region" description="Helical" evidence="1">
    <location>
        <begin position="60"/>
        <end position="88"/>
    </location>
</feature>
<keyword evidence="1" id="KW-0472">Membrane</keyword>
<feature type="transmembrane region" description="Helical" evidence="1">
    <location>
        <begin position="108"/>
        <end position="141"/>
    </location>
</feature>
<feature type="transmembrane region" description="Helical" evidence="1">
    <location>
        <begin position="213"/>
        <end position="239"/>
    </location>
</feature>
<evidence type="ECO:0008006" key="4">
    <source>
        <dbReference type="Google" id="ProtNLM"/>
    </source>
</evidence>
<evidence type="ECO:0000256" key="1">
    <source>
        <dbReference type="SAM" id="Phobius"/>
    </source>
</evidence>
<organism evidence="2 3">
    <name type="scientific">Candidatus Uhrbacteria bacterium CG10_big_fil_rev_8_21_14_0_10_50_16</name>
    <dbReference type="NCBI Taxonomy" id="1975039"/>
    <lineage>
        <taxon>Bacteria</taxon>
        <taxon>Candidatus Uhriibacteriota</taxon>
    </lineage>
</organism>
<comment type="caution">
    <text evidence="2">The sequence shown here is derived from an EMBL/GenBank/DDBJ whole genome shotgun (WGS) entry which is preliminary data.</text>
</comment>
<dbReference type="EMBL" id="PCYM01000004">
    <property type="protein sequence ID" value="PIR47624.1"/>
    <property type="molecule type" value="Genomic_DNA"/>
</dbReference>
<gene>
    <name evidence="2" type="ORF">COV06_02310</name>
</gene>
<dbReference type="AlphaFoldDB" id="A0A2H0RNQ0"/>
<keyword evidence="1" id="KW-1133">Transmembrane helix</keyword>
<proteinExistence type="predicted"/>
<feature type="transmembrane region" description="Helical" evidence="1">
    <location>
        <begin position="173"/>
        <end position="201"/>
    </location>
</feature>
<accession>A0A2H0RNQ0</accession>
<evidence type="ECO:0000313" key="3">
    <source>
        <dbReference type="Proteomes" id="UP000230084"/>
    </source>
</evidence>
<name>A0A2H0RNQ0_9BACT</name>
<keyword evidence="1" id="KW-0812">Transmembrane</keyword>
<sequence length="248" mass="26564">MTTTQPTSAVPVGKLPKIGDILTVSIEAAKKHFAVYAKILLPYFGLILVIEILSVFDNAIIVFMTFIIMLASIAYAVWMGIMLTRISYQAVSTGSVSVEKAKVDLNNVIWPMIAVGLVSGIAVAAGTIFFIIPGIVLYLMFFSAQYLAVIDKKGVGDSLSLSIAMSKGRKWELFIKLFVSSLVVGIIVYVAVLIAGGVFLVIGNFVSEDVGTILSFVGVAAVTIPTMPVIINIPIMIFAHLKKLNGMS</sequence>
<feature type="transmembrane region" description="Helical" evidence="1">
    <location>
        <begin position="33"/>
        <end position="53"/>
    </location>
</feature>
<evidence type="ECO:0000313" key="2">
    <source>
        <dbReference type="EMBL" id="PIR47624.1"/>
    </source>
</evidence>